<dbReference type="PROSITE" id="PS50144">
    <property type="entry name" value="MATH"/>
    <property type="match status" value="1"/>
</dbReference>
<dbReference type="InterPro" id="IPR008974">
    <property type="entry name" value="TRAF-like"/>
</dbReference>
<dbReference type="CDD" id="cd00121">
    <property type="entry name" value="MATH"/>
    <property type="match status" value="1"/>
</dbReference>
<keyword evidence="3" id="KW-1185">Reference proteome</keyword>
<dbReference type="SUPFAM" id="SSF54695">
    <property type="entry name" value="POZ domain"/>
    <property type="match status" value="1"/>
</dbReference>
<protein>
    <submittedName>
        <fullName evidence="4">BTB domain-containing protein</fullName>
    </submittedName>
</protein>
<dbReference type="InterPro" id="IPR002083">
    <property type="entry name" value="MATH/TRAF_dom"/>
</dbReference>
<evidence type="ECO:0000259" key="1">
    <source>
        <dbReference type="PROSITE" id="PS50097"/>
    </source>
</evidence>
<reference evidence="4" key="1">
    <citation type="submission" date="2016-11" db="UniProtKB">
        <authorList>
            <consortium name="WormBaseParasite"/>
        </authorList>
    </citation>
    <scope>IDENTIFICATION</scope>
</reference>
<evidence type="ECO:0000259" key="2">
    <source>
        <dbReference type="PROSITE" id="PS50144"/>
    </source>
</evidence>
<dbReference type="Gene3D" id="3.30.710.10">
    <property type="entry name" value="Potassium Channel Kv1.1, Chain A"/>
    <property type="match status" value="1"/>
</dbReference>
<feature type="domain" description="MATH" evidence="2">
    <location>
        <begin position="12"/>
        <end position="138"/>
    </location>
</feature>
<dbReference type="InterPro" id="IPR011333">
    <property type="entry name" value="SKP1/BTB/POZ_sf"/>
</dbReference>
<evidence type="ECO:0000313" key="3">
    <source>
        <dbReference type="Proteomes" id="UP000095281"/>
    </source>
</evidence>
<dbReference type="Pfam" id="PF00651">
    <property type="entry name" value="BTB"/>
    <property type="match status" value="1"/>
</dbReference>
<dbReference type="PROSITE" id="PS50097">
    <property type="entry name" value="BTB"/>
    <property type="match status" value="1"/>
</dbReference>
<name>A0A1I8BWB7_MELHA</name>
<organism evidence="3 4">
    <name type="scientific">Meloidogyne hapla</name>
    <name type="common">Root-knot nematode worm</name>
    <dbReference type="NCBI Taxonomy" id="6305"/>
    <lineage>
        <taxon>Eukaryota</taxon>
        <taxon>Metazoa</taxon>
        <taxon>Ecdysozoa</taxon>
        <taxon>Nematoda</taxon>
        <taxon>Chromadorea</taxon>
        <taxon>Rhabditida</taxon>
        <taxon>Tylenchina</taxon>
        <taxon>Tylenchomorpha</taxon>
        <taxon>Tylenchoidea</taxon>
        <taxon>Meloidogynidae</taxon>
        <taxon>Meloidogyninae</taxon>
        <taxon>Meloidogyne</taxon>
    </lineage>
</organism>
<dbReference type="GO" id="GO:0030163">
    <property type="term" value="P:protein catabolic process"/>
    <property type="evidence" value="ECO:0007669"/>
    <property type="project" value="UniProtKB-ARBA"/>
</dbReference>
<proteinExistence type="predicted"/>
<dbReference type="Gene3D" id="2.60.210.10">
    <property type="entry name" value="Apoptosis, Tumor Necrosis Factor Receptor Associated Protein 2, Chain A"/>
    <property type="match status" value="1"/>
</dbReference>
<dbReference type="OMA" id="TECIVRA"/>
<dbReference type="WBParaSite" id="MhA1_Contig705.frz3.gene4">
    <property type="protein sequence ID" value="MhA1_Contig705.frz3.gene4"/>
    <property type="gene ID" value="MhA1_Contig705.frz3.gene4"/>
</dbReference>
<dbReference type="Gene3D" id="1.25.40.420">
    <property type="match status" value="1"/>
</dbReference>
<dbReference type="PANTHER" id="PTHR24413">
    <property type="entry name" value="SPECKLE-TYPE POZ PROTEIN"/>
    <property type="match status" value="1"/>
</dbReference>
<dbReference type="SMART" id="SM00225">
    <property type="entry name" value="BTB"/>
    <property type="match status" value="1"/>
</dbReference>
<dbReference type="SUPFAM" id="SSF49599">
    <property type="entry name" value="TRAF domain-like"/>
    <property type="match status" value="1"/>
</dbReference>
<dbReference type="AlphaFoldDB" id="A0A1I8BWB7"/>
<dbReference type="InterPro" id="IPR000210">
    <property type="entry name" value="BTB/POZ_dom"/>
</dbReference>
<evidence type="ECO:0000313" key="4">
    <source>
        <dbReference type="WBParaSite" id="MhA1_Contig705.frz3.gene4"/>
    </source>
</evidence>
<sequence length="338" mass="39080">MFTDNTDLEFINAKIVWKINNINRLTKLMKIGDYVSSRVFFSSKNPSILWRLRVYPNGYLSVSPGDVYVSIIQVGLKEETECIVRASYYIYALQTSGISKEIGRFTEDFKNMSESSKCMINMMNSHLADGSIKLVCEVEYLSGNKMEYNENDCLPQINSFKNIWLKETFTDCAIQIGCELIKTHRCVLAENSEVFRVMFEQKEMIEAQSGIVKIDDCSPECFRAMLEYFYTGNISKSIMDSLCVDLFAISHKYAINHLKVKCERFMALNLGLDNFTQYCRIIEFYGSSILEEACVKFIVSNRNNFLIGDEWKKLKSTFSELAHRLLEAVITEIDKWLF</sequence>
<dbReference type="Proteomes" id="UP000095281">
    <property type="component" value="Unplaced"/>
</dbReference>
<accession>A0A1I8BWB7</accession>
<feature type="domain" description="BTB" evidence="1">
    <location>
        <begin position="170"/>
        <end position="238"/>
    </location>
</feature>